<organism evidence="7 8">
    <name type="scientific">Acer negundo</name>
    <name type="common">Box elder</name>
    <dbReference type="NCBI Taxonomy" id="4023"/>
    <lineage>
        <taxon>Eukaryota</taxon>
        <taxon>Viridiplantae</taxon>
        <taxon>Streptophyta</taxon>
        <taxon>Embryophyta</taxon>
        <taxon>Tracheophyta</taxon>
        <taxon>Spermatophyta</taxon>
        <taxon>Magnoliopsida</taxon>
        <taxon>eudicotyledons</taxon>
        <taxon>Gunneridae</taxon>
        <taxon>Pentapetalae</taxon>
        <taxon>rosids</taxon>
        <taxon>malvids</taxon>
        <taxon>Sapindales</taxon>
        <taxon>Sapindaceae</taxon>
        <taxon>Hippocastanoideae</taxon>
        <taxon>Acereae</taxon>
        <taxon>Acer</taxon>
    </lineage>
</organism>
<feature type="compositionally biased region" description="Basic and acidic residues" evidence="5">
    <location>
        <begin position="73"/>
        <end position="95"/>
    </location>
</feature>
<keyword evidence="2" id="KW-0325">Glycoprotein</keyword>
<keyword evidence="2" id="KW-0336">GPI-anchor</keyword>
<dbReference type="PANTHER" id="PTHR31044">
    <property type="entry name" value="BETA-1,3 GLUCANASE"/>
    <property type="match status" value="1"/>
</dbReference>
<feature type="domain" description="X8" evidence="6">
    <location>
        <begin position="210"/>
        <end position="292"/>
    </location>
</feature>
<dbReference type="AlphaFoldDB" id="A0AAD5NGN0"/>
<evidence type="ECO:0000313" key="7">
    <source>
        <dbReference type="EMBL" id="KAI9157079.1"/>
    </source>
</evidence>
<comment type="caution">
    <text evidence="7">The sequence shown here is derived from an EMBL/GenBank/DDBJ whole genome shotgun (WGS) entry which is preliminary data.</text>
</comment>
<feature type="compositionally biased region" description="Basic residues" evidence="5">
    <location>
        <begin position="96"/>
        <end position="105"/>
    </location>
</feature>
<protein>
    <recommendedName>
        <fullName evidence="6">X8 domain-containing protein</fullName>
    </recommendedName>
</protein>
<name>A0AAD5NGN0_ACENE</name>
<dbReference type="Proteomes" id="UP001064489">
    <property type="component" value="Chromosome 12"/>
</dbReference>
<reference evidence="7" key="2">
    <citation type="submission" date="2023-02" db="EMBL/GenBank/DDBJ databases">
        <authorList>
            <person name="Swenson N.G."/>
            <person name="Wegrzyn J.L."/>
            <person name="Mcevoy S.L."/>
        </authorList>
    </citation>
    <scope>NUCLEOTIDE SEQUENCE</scope>
    <source>
        <strain evidence="7">91603</strain>
        <tissue evidence="7">Leaf</tissue>
    </source>
</reference>
<dbReference type="EMBL" id="JAJSOW010000107">
    <property type="protein sequence ID" value="KAI9157079.1"/>
    <property type="molecule type" value="Genomic_DNA"/>
</dbReference>
<keyword evidence="4" id="KW-1015">Disulfide bond</keyword>
<evidence type="ECO:0000256" key="2">
    <source>
        <dbReference type="ARBA" id="ARBA00022622"/>
    </source>
</evidence>
<keyword evidence="2" id="KW-0472">Membrane</keyword>
<gene>
    <name evidence="7" type="ORF">LWI28_016626</name>
</gene>
<dbReference type="GO" id="GO:0098552">
    <property type="term" value="C:side of membrane"/>
    <property type="evidence" value="ECO:0007669"/>
    <property type="project" value="UniProtKB-KW"/>
</dbReference>
<dbReference type="InterPro" id="IPR012946">
    <property type="entry name" value="X8"/>
</dbReference>
<reference evidence="7" key="1">
    <citation type="journal article" date="2022" name="Plant J.">
        <title>Strategies of tolerance reflected in two North American maple genomes.</title>
        <authorList>
            <person name="McEvoy S.L."/>
            <person name="Sezen U.U."/>
            <person name="Trouern-Trend A."/>
            <person name="McMahon S.M."/>
            <person name="Schaberg P.G."/>
            <person name="Yang J."/>
            <person name="Wegrzyn J.L."/>
            <person name="Swenson N.G."/>
        </authorList>
    </citation>
    <scope>NUCLEOTIDE SEQUENCE</scope>
    <source>
        <strain evidence="7">91603</strain>
    </source>
</reference>
<dbReference type="Pfam" id="PF07983">
    <property type="entry name" value="X8"/>
    <property type="match status" value="1"/>
</dbReference>
<keyword evidence="3" id="KW-0732">Signal</keyword>
<keyword evidence="8" id="KW-1185">Reference proteome</keyword>
<dbReference type="PANTHER" id="PTHR31044:SF130">
    <property type="entry name" value="CARBOHYDRATE-BINDING X8 DOMAIN SUPERFAMILY PROTEIN"/>
    <property type="match status" value="1"/>
</dbReference>
<evidence type="ECO:0000256" key="3">
    <source>
        <dbReference type="ARBA" id="ARBA00022729"/>
    </source>
</evidence>
<dbReference type="Gene3D" id="1.20.58.1040">
    <property type="match status" value="1"/>
</dbReference>
<comment type="subcellular location">
    <subcellularLocation>
        <location evidence="1">Cell membrane</location>
        <topology evidence="1">Lipid-anchor</topology>
        <topology evidence="1">GPI-anchor</topology>
    </subcellularLocation>
</comment>
<dbReference type="GO" id="GO:0009506">
    <property type="term" value="C:plasmodesma"/>
    <property type="evidence" value="ECO:0007669"/>
    <property type="project" value="UniProtKB-ARBA"/>
</dbReference>
<evidence type="ECO:0000256" key="5">
    <source>
        <dbReference type="SAM" id="MobiDB-lite"/>
    </source>
</evidence>
<feature type="region of interest" description="Disordered" evidence="5">
    <location>
        <begin position="172"/>
        <end position="206"/>
    </location>
</feature>
<feature type="compositionally biased region" description="Basic and acidic residues" evidence="5">
    <location>
        <begin position="1"/>
        <end position="12"/>
    </location>
</feature>
<feature type="compositionally biased region" description="Basic and acidic residues" evidence="5">
    <location>
        <begin position="23"/>
        <end position="63"/>
    </location>
</feature>
<dbReference type="FunFam" id="1.20.58.1040:FF:000003">
    <property type="entry name" value="glucan endo-1,3-beta-glucosidase 7"/>
    <property type="match status" value="1"/>
</dbReference>
<evidence type="ECO:0000259" key="6">
    <source>
        <dbReference type="SMART" id="SM00768"/>
    </source>
</evidence>
<evidence type="ECO:0000313" key="8">
    <source>
        <dbReference type="Proteomes" id="UP001064489"/>
    </source>
</evidence>
<feature type="compositionally biased region" description="Pro residues" evidence="5">
    <location>
        <begin position="176"/>
        <end position="186"/>
    </location>
</feature>
<accession>A0AAD5NGN0</accession>
<dbReference type="InterPro" id="IPR044788">
    <property type="entry name" value="X8_dom_prot"/>
</dbReference>
<dbReference type="GO" id="GO:0005886">
    <property type="term" value="C:plasma membrane"/>
    <property type="evidence" value="ECO:0007669"/>
    <property type="project" value="UniProtKB-SubCell"/>
</dbReference>
<proteinExistence type="predicted"/>
<evidence type="ECO:0000256" key="4">
    <source>
        <dbReference type="ARBA" id="ARBA00023157"/>
    </source>
</evidence>
<feature type="region of interest" description="Disordered" evidence="5">
    <location>
        <begin position="1"/>
        <end position="105"/>
    </location>
</feature>
<evidence type="ECO:0000256" key="1">
    <source>
        <dbReference type="ARBA" id="ARBA00004609"/>
    </source>
</evidence>
<dbReference type="SMART" id="SM00768">
    <property type="entry name" value="X8"/>
    <property type="match status" value="1"/>
</dbReference>
<sequence>MEPPNVDHKSAPEDIAPMLPPNVDHKPTLEEKASVEPPNVDHKPTLEEKVPVEPPNVDHKPTLEEIAPMKPPNVDHKPTSEEKAPVEPPNVDHKPKAPPRFRIKPVKPRYLLHLAKKPIPAQPKRKTPGPPAYFHKLTAPAGPRRHLIRRAQNPHLIRRAQNPHLIRRAQTLTTPTPTPSPSPSPSPTVTAAPTPSPLPSPTETTAGGKRWCVAKADASDQVLQANIDYACEKGVDCKPIQKGGDCFDSTSLKSHASFVMNAFYNIHGRKNCHFGQSGVLTTTNPSYGNCTYI</sequence>
<keyword evidence="2" id="KW-0449">Lipoprotein</keyword>